<dbReference type="RefSeq" id="WP_306102057.1">
    <property type="nucleotide sequence ID" value="NZ_CP162601.1"/>
</dbReference>
<evidence type="ECO:0000313" key="1">
    <source>
        <dbReference type="EMBL" id="XDK24926.1"/>
    </source>
</evidence>
<organism evidence="1">
    <name type="scientific">Vibrio sp. HB236076</name>
    <dbReference type="NCBI Taxonomy" id="3232307"/>
    <lineage>
        <taxon>Bacteria</taxon>
        <taxon>Pseudomonadati</taxon>
        <taxon>Pseudomonadota</taxon>
        <taxon>Gammaproteobacteria</taxon>
        <taxon>Vibrionales</taxon>
        <taxon>Vibrionaceae</taxon>
        <taxon>Vibrio</taxon>
    </lineage>
</organism>
<proteinExistence type="predicted"/>
<dbReference type="KEGG" id="vih:AB0763_12275"/>
<dbReference type="AlphaFoldDB" id="A0AB39H9A6"/>
<dbReference type="EMBL" id="CP162601">
    <property type="protein sequence ID" value="XDK24926.1"/>
    <property type="molecule type" value="Genomic_DNA"/>
</dbReference>
<protein>
    <submittedName>
        <fullName evidence="1">Uncharacterized protein</fullName>
    </submittedName>
</protein>
<sequence length="124" mass="14665">MTLSFLNQAYFQSQDRFLDGWVAPGFEPDVIHSYLHHGLLLAQYYEPGQSTENDLLYQLYLRQMFRHLLDSVRDPGRSPSFRKQCLDNVHVPLFKLQQYYQTIANGDAFYHQLQCELHTLHTPM</sequence>
<name>A0AB39H9A6_9VIBR</name>
<reference evidence="1" key="1">
    <citation type="submission" date="2024-07" db="EMBL/GenBank/DDBJ databases">
        <title>Genome Analysis of a Potential Novel Vibrio Species Secreting pH- and Thermo-stable Alginate Lyase and its Application in Producing Alginate Oligosaccharides.</title>
        <authorList>
            <person name="Huang H."/>
            <person name="Bao K."/>
        </authorList>
    </citation>
    <scope>NUCLEOTIDE SEQUENCE</scope>
    <source>
        <strain evidence="1">HB236076</strain>
    </source>
</reference>
<gene>
    <name evidence="1" type="ORF">AB0763_12275</name>
</gene>
<accession>A0AB39H9A6</accession>